<dbReference type="RefSeq" id="XP_020304481.1">
    <property type="nucleotide sequence ID" value="XM_020451716.1"/>
</dbReference>
<organism evidence="1">
    <name type="scientific">Loa loa</name>
    <name type="common">Eye worm</name>
    <name type="synonym">Filaria loa</name>
    <dbReference type="NCBI Taxonomy" id="7209"/>
    <lineage>
        <taxon>Eukaryota</taxon>
        <taxon>Metazoa</taxon>
        <taxon>Ecdysozoa</taxon>
        <taxon>Nematoda</taxon>
        <taxon>Chromadorea</taxon>
        <taxon>Rhabditida</taxon>
        <taxon>Spirurina</taxon>
        <taxon>Spiruromorpha</taxon>
        <taxon>Filarioidea</taxon>
        <taxon>Onchocercidae</taxon>
        <taxon>Loa</taxon>
    </lineage>
</organism>
<dbReference type="EMBL" id="JH713190">
    <property type="protein sequence ID" value="EJD73521.1"/>
    <property type="molecule type" value="Genomic_DNA"/>
</dbReference>
<dbReference type="CTD" id="31252158"/>
<dbReference type="KEGG" id="loa:LOAG_19060"/>
<evidence type="ECO:0000313" key="1">
    <source>
        <dbReference type="EMBL" id="EJD73521.1"/>
    </source>
</evidence>
<reference evidence="1" key="1">
    <citation type="submission" date="2012-04" db="EMBL/GenBank/DDBJ databases">
        <title>The Genome Sequence of Loa loa.</title>
        <authorList>
            <consortium name="The Broad Institute Genome Sequencing Platform"/>
            <consortium name="Broad Institute Genome Sequencing Center for Infectious Disease"/>
            <person name="Nutman T.B."/>
            <person name="Fink D.L."/>
            <person name="Russ C."/>
            <person name="Young S."/>
            <person name="Zeng Q."/>
            <person name="Gargeya S."/>
            <person name="Alvarado L."/>
            <person name="Berlin A."/>
            <person name="Chapman S.B."/>
            <person name="Chen Z."/>
            <person name="Freedman E."/>
            <person name="Gellesch M."/>
            <person name="Goldberg J."/>
            <person name="Griggs A."/>
            <person name="Gujja S."/>
            <person name="Heilman E.R."/>
            <person name="Heiman D."/>
            <person name="Howarth C."/>
            <person name="Mehta T."/>
            <person name="Neiman D."/>
            <person name="Pearson M."/>
            <person name="Roberts A."/>
            <person name="Saif S."/>
            <person name="Shea T."/>
            <person name="Shenoy N."/>
            <person name="Sisk P."/>
            <person name="Stolte C."/>
            <person name="Sykes S."/>
            <person name="White J."/>
            <person name="Yandava C."/>
            <person name="Haas B."/>
            <person name="Henn M.R."/>
            <person name="Nusbaum C."/>
            <person name="Birren B."/>
        </authorList>
    </citation>
    <scope>NUCLEOTIDE SEQUENCE [LARGE SCALE GENOMIC DNA]</scope>
</reference>
<dbReference type="OMA" id="EMMEDDQ"/>
<dbReference type="GeneID" id="31252158"/>
<gene>
    <name evidence="1" type="ORF">LOAG_19060</name>
</gene>
<dbReference type="AlphaFoldDB" id="A0A1S0UDL9"/>
<name>A0A1S0UDL9_LOALO</name>
<accession>A0A1S0UDL9</accession>
<protein>
    <submittedName>
        <fullName evidence="1">Uncharacterized protein</fullName>
    </submittedName>
</protein>
<proteinExistence type="predicted"/>
<sequence length="149" mass="17678">MLERINKEWKDFVQTIFLQQQKIVEMMEDDQGILNLTSRGMEAVITSKKYEDDPEDKIRHLESFNNLRSKGEFASELSQQKRETALRAASGRNDREWKTTIENIKRLFRQLQESGENLEHTSLRVIIEKNLPKLINVHEQRLKDESFCQ</sequence>
<dbReference type="InParanoid" id="A0A1S0UDL9"/>